<organism evidence="13 14">
    <name type="scientific">Yimella lutea</name>
    <dbReference type="NCBI Taxonomy" id="587872"/>
    <lineage>
        <taxon>Bacteria</taxon>
        <taxon>Bacillati</taxon>
        <taxon>Actinomycetota</taxon>
        <taxon>Actinomycetes</taxon>
        <taxon>Micrococcales</taxon>
        <taxon>Dermacoccaceae</taxon>
        <taxon>Yimella</taxon>
    </lineage>
</organism>
<evidence type="ECO:0000256" key="3">
    <source>
        <dbReference type="ARBA" id="ARBA00022676"/>
    </source>
</evidence>
<dbReference type="InterPro" id="IPR006009">
    <property type="entry name" value="GlcNAc_MurG"/>
</dbReference>
<keyword evidence="4 10" id="KW-0808">Transferase</keyword>
<dbReference type="OrthoDB" id="9808936at2"/>
<dbReference type="GO" id="GO:0005975">
    <property type="term" value="P:carbohydrate metabolic process"/>
    <property type="evidence" value="ECO:0007669"/>
    <property type="project" value="InterPro"/>
</dbReference>
<feature type="binding site" evidence="10">
    <location>
        <position position="127"/>
    </location>
    <ligand>
        <name>UDP-N-acetyl-alpha-D-glucosamine</name>
        <dbReference type="ChEBI" id="CHEBI:57705"/>
    </ligand>
</feature>
<dbReference type="Pfam" id="PF03033">
    <property type="entry name" value="Glyco_transf_28"/>
    <property type="match status" value="1"/>
</dbReference>
<comment type="subcellular location">
    <subcellularLocation>
        <location evidence="10">Cell membrane</location>
        <topology evidence="10">Peripheral membrane protein</topology>
        <orientation evidence="10">Cytoplasmic side</orientation>
    </subcellularLocation>
</comment>
<dbReference type="GO" id="GO:0050511">
    <property type="term" value="F:undecaprenyldiphospho-muramoylpentapeptide beta-N-acetylglucosaminyltransferase activity"/>
    <property type="evidence" value="ECO:0007669"/>
    <property type="project" value="UniProtKB-UniRule"/>
</dbReference>
<keyword evidence="9 10" id="KW-0961">Cell wall biogenesis/degradation</keyword>
<dbReference type="Proteomes" id="UP000320806">
    <property type="component" value="Unassembled WGS sequence"/>
</dbReference>
<evidence type="ECO:0000256" key="5">
    <source>
        <dbReference type="ARBA" id="ARBA00022960"/>
    </source>
</evidence>
<comment type="function">
    <text evidence="10">Cell wall formation. Catalyzes the transfer of a GlcNAc subunit on undecaprenyl-pyrophosphoryl-MurNAc-pentapeptide (lipid intermediate I) to form undecaprenyl-pyrophosphoryl-MurNAc-(pentapeptide)GlcNAc (lipid intermediate II).</text>
</comment>
<comment type="catalytic activity">
    <reaction evidence="10">
        <text>di-trans,octa-cis-undecaprenyl diphospho-N-acetyl-alpha-D-muramoyl-L-alanyl-D-glutamyl-meso-2,6-diaminopimeloyl-D-alanyl-D-alanine + UDP-N-acetyl-alpha-D-glucosamine = di-trans,octa-cis-undecaprenyl diphospho-[N-acetyl-alpha-D-glucosaminyl-(1-&gt;4)]-N-acetyl-alpha-D-muramoyl-L-alanyl-D-glutamyl-meso-2,6-diaminopimeloyl-D-alanyl-D-alanine + UDP + H(+)</text>
        <dbReference type="Rhea" id="RHEA:31227"/>
        <dbReference type="ChEBI" id="CHEBI:15378"/>
        <dbReference type="ChEBI" id="CHEBI:57705"/>
        <dbReference type="ChEBI" id="CHEBI:58223"/>
        <dbReference type="ChEBI" id="CHEBI:61387"/>
        <dbReference type="ChEBI" id="CHEBI:61388"/>
        <dbReference type="EC" id="2.4.1.227"/>
    </reaction>
</comment>
<evidence type="ECO:0000256" key="6">
    <source>
        <dbReference type="ARBA" id="ARBA00022984"/>
    </source>
</evidence>
<gene>
    <name evidence="10" type="primary">murG</name>
    <name evidence="13" type="ORF">FB459_1629</name>
</gene>
<evidence type="ECO:0000256" key="9">
    <source>
        <dbReference type="ARBA" id="ARBA00023316"/>
    </source>
</evidence>
<dbReference type="HAMAP" id="MF_00033">
    <property type="entry name" value="MurG"/>
    <property type="match status" value="1"/>
</dbReference>
<comment type="pathway">
    <text evidence="10">Cell wall biogenesis; peptidoglycan biosynthesis.</text>
</comment>
<dbReference type="NCBIfam" id="TIGR01133">
    <property type="entry name" value="murG"/>
    <property type="match status" value="1"/>
</dbReference>
<evidence type="ECO:0000313" key="13">
    <source>
        <dbReference type="EMBL" id="TQJ14182.1"/>
    </source>
</evidence>
<evidence type="ECO:0000256" key="8">
    <source>
        <dbReference type="ARBA" id="ARBA00023306"/>
    </source>
</evidence>
<comment type="caution">
    <text evidence="10">Lacks conserved residue(s) required for the propagation of feature annotation.</text>
</comment>
<dbReference type="GO" id="GO:0008360">
    <property type="term" value="P:regulation of cell shape"/>
    <property type="evidence" value="ECO:0007669"/>
    <property type="project" value="UniProtKB-KW"/>
</dbReference>
<dbReference type="EC" id="2.4.1.227" evidence="10"/>
<dbReference type="SUPFAM" id="SSF53756">
    <property type="entry name" value="UDP-Glycosyltransferase/glycogen phosphorylase"/>
    <property type="match status" value="1"/>
</dbReference>
<dbReference type="EMBL" id="VFMO01000001">
    <property type="protein sequence ID" value="TQJ14182.1"/>
    <property type="molecule type" value="Genomic_DNA"/>
</dbReference>
<comment type="similarity">
    <text evidence="10">Belongs to the glycosyltransferase 28 family. MurG subfamily.</text>
</comment>
<evidence type="ECO:0000259" key="11">
    <source>
        <dbReference type="Pfam" id="PF03033"/>
    </source>
</evidence>
<dbReference type="CDD" id="cd03785">
    <property type="entry name" value="GT28_MurG"/>
    <property type="match status" value="1"/>
</dbReference>
<feature type="binding site" evidence="10">
    <location>
        <begin position="13"/>
        <end position="15"/>
    </location>
    <ligand>
        <name>UDP-N-acetyl-alpha-D-glucosamine</name>
        <dbReference type="ChEBI" id="CHEBI:57705"/>
    </ligand>
</feature>
<evidence type="ECO:0000256" key="1">
    <source>
        <dbReference type="ARBA" id="ARBA00022475"/>
    </source>
</evidence>
<keyword evidence="6 10" id="KW-0573">Peptidoglycan synthesis</keyword>
<dbReference type="PANTHER" id="PTHR21015:SF22">
    <property type="entry name" value="GLYCOSYLTRANSFERASE"/>
    <property type="match status" value="1"/>
</dbReference>
<protein>
    <recommendedName>
        <fullName evidence="10">UDP-N-acetylglucosamine--N-acetylmuramyl-(pentapeptide) pyrophosphoryl-undecaprenol N-acetylglucosamine transferase</fullName>
        <ecNumber evidence="10">2.4.1.227</ecNumber>
    </recommendedName>
    <alternativeName>
        <fullName evidence="10">Undecaprenyl-PP-MurNAc-pentapeptide-UDPGlcNAc GlcNAc transferase</fullName>
    </alternativeName>
</protein>
<keyword evidence="8 10" id="KW-0131">Cell cycle</keyword>
<dbReference type="Pfam" id="PF04101">
    <property type="entry name" value="Glyco_tran_28_C"/>
    <property type="match status" value="1"/>
</dbReference>
<dbReference type="GO" id="GO:0051991">
    <property type="term" value="F:UDP-N-acetyl-D-glucosamine:N-acetylmuramoyl-L-alanyl-D-glutamyl-meso-2,6-diaminopimelyl-D-alanyl-D-alanine-diphosphoundecaprenol 4-beta-N-acetylglucosaminlytransferase activity"/>
    <property type="evidence" value="ECO:0007669"/>
    <property type="project" value="RHEA"/>
</dbReference>
<comment type="caution">
    <text evidence="13">The sequence shown here is derived from an EMBL/GenBank/DDBJ whole genome shotgun (WGS) entry which is preliminary data.</text>
</comment>
<evidence type="ECO:0000256" key="2">
    <source>
        <dbReference type="ARBA" id="ARBA00022618"/>
    </source>
</evidence>
<keyword evidence="5 10" id="KW-0133">Cell shape</keyword>
<dbReference type="UniPathway" id="UPA00219"/>
<evidence type="ECO:0000256" key="4">
    <source>
        <dbReference type="ARBA" id="ARBA00022679"/>
    </source>
</evidence>
<dbReference type="InterPro" id="IPR007235">
    <property type="entry name" value="Glyco_trans_28_C"/>
</dbReference>
<dbReference type="GO" id="GO:0005886">
    <property type="term" value="C:plasma membrane"/>
    <property type="evidence" value="ECO:0007669"/>
    <property type="project" value="UniProtKB-SubCell"/>
</dbReference>
<dbReference type="Gene3D" id="3.40.50.2000">
    <property type="entry name" value="Glycogen Phosphorylase B"/>
    <property type="match status" value="2"/>
</dbReference>
<feature type="binding site" evidence="10">
    <location>
        <position position="164"/>
    </location>
    <ligand>
        <name>UDP-N-acetyl-alpha-D-glucosamine</name>
        <dbReference type="ChEBI" id="CHEBI:57705"/>
    </ligand>
</feature>
<dbReference type="PANTHER" id="PTHR21015">
    <property type="entry name" value="UDP-N-ACETYLGLUCOSAMINE--N-ACETYLMURAMYL-(PENTAPEPTIDE) PYROPHOSPHORYL-UNDECAPRENOL N-ACETYLGLUCOSAMINE TRANSFERASE 1"/>
    <property type="match status" value="1"/>
</dbReference>
<feature type="domain" description="Glycosyl transferase family 28 C-terminal" evidence="12">
    <location>
        <begin position="191"/>
        <end position="348"/>
    </location>
</feature>
<keyword evidence="7 10" id="KW-0472">Membrane</keyword>
<dbReference type="InterPro" id="IPR004276">
    <property type="entry name" value="GlycoTrans_28_N"/>
</dbReference>
<dbReference type="AlphaFoldDB" id="A0A542EFQ6"/>
<keyword evidence="2 10" id="KW-0132">Cell division</keyword>
<dbReference type="GO" id="GO:0009252">
    <property type="term" value="P:peptidoglycan biosynthetic process"/>
    <property type="evidence" value="ECO:0007669"/>
    <property type="project" value="UniProtKB-UniRule"/>
</dbReference>
<name>A0A542EFQ6_9MICO</name>
<reference evidence="13 14" key="1">
    <citation type="submission" date="2019-06" db="EMBL/GenBank/DDBJ databases">
        <title>Sequencing the genomes of 1000 actinobacteria strains.</title>
        <authorList>
            <person name="Klenk H.-P."/>
        </authorList>
    </citation>
    <scope>NUCLEOTIDE SEQUENCE [LARGE SCALE GENOMIC DNA]</scope>
    <source>
        <strain evidence="13 14">DSM 19828</strain>
    </source>
</reference>
<dbReference type="RefSeq" id="WP_141928064.1">
    <property type="nucleotide sequence ID" value="NZ_BAABCI010000034.1"/>
</dbReference>
<proteinExistence type="inferred from homology"/>
<feature type="domain" description="Glycosyltransferase family 28 N-terminal" evidence="11">
    <location>
        <begin position="6"/>
        <end position="141"/>
    </location>
</feature>
<evidence type="ECO:0000256" key="7">
    <source>
        <dbReference type="ARBA" id="ARBA00023136"/>
    </source>
</evidence>
<evidence type="ECO:0000259" key="12">
    <source>
        <dbReference type="Pfam" id="PF04101"/>
    </source>
</evidence>
<evidence type="ECO:0000256" key="10">
    <source>
        <dbReference type="HAMAP-Rule" id="MF_00033"/>
    </source>
</evidence>
<dbReference type="GO" id="GO:0071555">
    <property type="term" value="P:cell wall organization"/>
    <property type="evidence" value="ECO:0007669"/>
    <property type="project" value="UniProtKB-KW"/>
</dbReference>
<keyword evidence="14" id="KW-1185">Reference proteome</keyword>
<dbReference type="GO" id="GO:0051301">
    <property type="term" value="P:cell division"/>
    <property type="evidence" value="ECO:0007669"/>
    <property type="project" value="UniProtKB-KW"/>
</dbReference>
<feature type="binding site" evidence="10">
    <location>
        <position position="198"/>
    </location>
    <ligand>
        <name>UDP-N-acetyl-alpha-D-glucosamine</name>
        <dbReference type="ChEBI" id="CHEBI:57705"/>
    </ligand>
</feature>
<accession>A0A542EFQ6</accession>
<keyword evidence="1 10" id="KW-1003">Cell membrane</keyword>
<evidence type="ECO:0000313" key="14">
    <source>
        <dbReference type="Proteomes" id="UP000320806"/>
    </source>
</evidence>
<keyword evidence="3 10" id="KW-0328">Glycosyltransferase</keyword>
<sequence length="366" mass="38580">MTIERVVLAGGGTAGHVSPLLATADALRARHPQVEISVLGSEGGLEEDLVPARGYDLTLIPKVAFPRRPNGAAVRFPGSFRKAVKRTRSLLDERDAQVVLGFGGHVSTPAYLAARGRRTPFVIHEQNARPGLANKLGARMTPYVATTFSSTPLPGAEVIGLPLRREITELDRSALRGRARETFGLDAERPTLLVTGGSLGALSLNEAVWGARDALAEAGVQVLHLTGRGKGFDAAEAKAPYTVLEYADRMDLCYAAADLVVTRSGAGMVCETSAVGLPSVYVPLPIGNGEQKLNAADTVAAGGALLIDNDDFTRSWVESELVGLVTDADRLSIMSAAMRAQQHAGAADALVDLAERAIAESVEENR</sequence>
<feature type="binding site" evidence="10">
    <location>
        <position position="291"/>
    </location>
    <ligand>
        <name>UDP-N-acetyl-alpha-D-glucosamine</name>
        <dbReference type="ChEBI" id="CHEBI:57705"/>
    </ligand>
</feature>